<reference evidence="2" key="1">
    <citation type="submission" date="2019-03" db="EMBL/GenBank/DDBJ databases">
        <title>Lake Tanganyika Metagenome-Assembled Genomes (MAGs).</title>
        <authorList>
            <person name="Tran P."/>
        </authorList>
    </citation>
    <scope>NUCLEOTIDE SEQUENCE</scope>
    <source>
        <strain evidence="2">K_DeepCast_65m_m2_066</strain>
    </source>
</reference>
<organism evidence="2 3">
    <name type="scientific">Tectimicrobiota bacterium</name>
    <dbReference type="NCBI Taxonomy" id="2528274"/>
    <lineage>
        <taxon>Bacteria</taxon>
        <taxon>Pseudomonadati</taxon>
        <taxon>Nitrospinota/Tectimicrobiota group</taxon>
        <taxon>Candidatus Tectimicrobiota</taxon>
    </lineage>
</organism>
<protein>
    <recommendedName>
        <fullName evidence="1">Putative membrane protein insertion efficiency factor</fullName>
    </recommendedName>
</protein>
<dbReference type="EMBL" id="VGLS01000708">
    <property type="protein sequence ID" value="MBM3225857.1"/>
    <property type="molecule type" value="Genomic_DNA"/>
</dbReference>
<dbReference type="HAMAP" id="MF_00386">
    <property type="entry name" value="UPF0161_YidD"/>
    <property type="match status" value="1"/>
</dbReference>
<name>A0A937W395_UNCTE</name>
<comment type="subcellular location">
    <subcellularLocation>
        <location evidence="1">Cell membrane</location>
        <topology evidence="1">Peripheral membrane protein</topology>
        <orientation evidence="1">Cytoplasmic side</orientation>
    </subcellularLocation>
</comment>
<evidence type="ECO:0000313" key="3">
    <source>
        <dbReference type="Proteomes" id="UP000712673"/>
    </source>
</evidence>
<evidence type="ECO:0000256" key="1">
    <source>
        <dbReference type="HAMAP-Rule" id="MF_00386"/>
    </source>
</evidence>
<dbReference type="NCBIfam" id="TIGR00278">
    <property type="entry name" value="membrane protein insertion efficiency factor YidD"/>
    <property type="match status" value="1"/>
</dbReference>
<accession>A0A937W395</accession>
<comment type="function">
    <text evidence="1">Could be involved in insertion of integral membrane proteins into the membrane.</text>
</comment>
<keyword evidence="1" id="KW-0472">Membrane</keyword>
<comment type="caution">
    <text evidence="2">The sequence shown here is derived from an EMBL/GenBank/DDBJ whole genome shotgun (WGS) entry which is preliminary data.</text>
</comment>
<gene>
    <name evidence="2" type="primary">yidD</name>
    <name evidence="2" type="ORF">FJZ47_18955</name>
</gene>
<dbReference type="Pfam" id="PF01809">
    <property type="entry name" value="YidD"/>
    <property type="match status" value="1"/>
</dbReference>
<keyword evidence="1" id="KW-1003">Cell membrane</keyword>
<dbReference type="Proteomes" id="UP000712673">
    <property type="component" value="Unassembled WGS sequence"/>
</dbReference>
<dbReference type="PANTHER" id="PTHR33383">
    <property type="entry name" value="MEMBRANE PROTEIN INSERTION EFFICIENCY FACTOR-RELATED"/>
    <property type="match status" value="1"/>
</dbReference>
<dbReference type="SMART" id="SM01234">
    <property type="entry name" value="Haemolytic"/>
    <property type="match status" value="1"/>
</dbReference>
<dbReference type="InterPro" id="IPR002696">
    <property type="entry name" value="Membr_insert_effic_factor_YidD"/>
</dbReference>
<dbReference type="GO" id="GO:0005886">
    <property type="term" value="C:plasma membrane"/>
    <property type="evidence" value="ECO:0007669"/>
    <property type="project" value="UniProtKB-SubCell"/>
</dbReference>
<comment type="similarity">
    <text evidence="1">Belongs to the UPF0161 family.</text>
</comment>
<evidence type="ECO:0000313" key="2">
    <source>
        <dbReference type="EMBL" id="MBM3225857.1"/>
    </source>
</evidence>
<proteinExistence type="inferred from homology"/>
<sequence length="78" mass="8649">MSCTWILLTLLRGYQRYLSPLFLPTCRFYPTCSEYAVQAITLYGPVRGLGKAIWRLLRCHPLSRGGVDLPAGGGSSTQ</sequence>
<dbReference type="AlphaFoldDB" id="A0A937W395"/>
<dbReference type="PANTHER" id="PTHR33383:SF1">
    <property type="entry name" value="MEMBRANE PROTEIN INSERTION EFFICIENCY FACTOR-RELATED"/>
    <property type="match status" value="1"/>
</dbReference>